<dbReference type="Gene3D" id="2.60.120.1340">
    <property type="match status" value="1"/>
</dbReference>
<evidence type="ECO:0000313" key="4">
    <source>
        <dbReference type="Proteomes" id="UP000001260"/>
    </source>
</evidence>
<dbReference type="InterPro" id="IPR008444">
    <property type="entry name" value="Chlamydia_pGP3"/>
</dbReference>
<geneLocation type="plasmid" evidence="3 4">
    <name>pCfe1</name>
</geneLocation>
<keyword evidence="4" id="KW-1185">Reference proteome</keyword>
<proteinExistence type="predicted"/>
<accession>Q252K6</accession>
<dbReference type="Gene3D" id="6.10.250.2680">
    <property type="match status" value="1"/>
</dbReference>
<dbReference type="InterPro" id="IPR033758">
    <property type="entry name" value="pGP3_C"/>
</dbReference>
<sequence>MRTQIKRVLIMGNSGFCLCNTQNCVFADNIKIGQMTSPLQNQQLLIGTDSTPVAAKITAKEGLKVEIQTKTGQDASIDLSIDPKALSDLILGQIQEGLIDAIIKNITSSLVQDVIDMIVSDPTLHLKNAFKNFPISEKIQCNGLFTKSNIGTLVGGTEIGKFTITPENTNSTFLISADIIASRMEGNVVLALVKEGDTAPCAISYGYSSGIPNVCSLRTSVSNSGATPVTFSLRVGGMESGVVWVNALANGDSILGTTTVSNISFLEVKQQTNG</sequence>
<dbReference type="PIRSF" id="PIRSF016070">
    <property type="entry name" value="Chlamydia_vir"/>
    <property type="match status" value="1"/>
</dbReference>
<dbReference type="InterPro" id="IPR049000">
    <property type="entry name" value="PGP3-D_N"/>
</dbReference>
<organism evidence="3 4">
    <name type="scientific">Chlamydia felis (strain Fe/C-56)</name>
    <name type="common">Chlamydophila felis</name>
    <dbReference type="NCBI Taxonomy" id="264202"/>
    <lineage>
        <taxon>Bacteria</taxon>
        <taxon>Pseudomonadati</taxon>
        <taxon>Chlamydiota</taxon>
        <taxon>Chlamydiia</taxon>
        <taxon>Chlamydiales</taxon>
        <taxon>Chlamydiaceae</taxon>
        <taxon>Chlamydia/Chlamydophila group</taxon>
        <taxon>Chlamydia</taxon>
    </lineage>
</organism>
<dbReference type="HOGENOM" id="CLU_1052509_0_0_0"/>
<reference evidence="3 4" key="1">
    <citation type="journal article" date="2006" name="DNA Res.">
        <title>Genome sequence of the cat pathogen, Chlamydophila felis.</title>
        <authorList>
            <person name="Azuma Y."/>
            <person name="Hirakawa H."/>
            <person name="Yamashita A."/>
            <person name="Cai Y."/>
            <person name="Rahman M.A."/>
            <person name="Suzuki H."/>
            <person name="Mitaku S."/>
            <person name="Toh H."/>
            <person name="Goto S."/>
            <person name="Murakami T."/>
            <person name="Sugi K."/>
            <person name="Hayashi H."/>
            <person name="Fukushi H."/>
            <person name="Hattori M."/>
            <person name="Kuhara S."/>
            <person name="Shirai M."/>
        </authorList>
    </citation>
    <scope>NUCLEOTIDE SEQUENCE [LARGE SCALE GENOMIC DNA]</scope>
    <source>
        <strain evidence="3 4">Fe/C-56</strain>
    </source>
</reference>
<keyword evidence="3" id="KW-0614">Plasmid</keyword>
<dbReference type="Pfam" id="PF20858">
    <property type="entry name" value="Pgp3_N"/>
    <property type="match status" value="1"/>
</dbReference>
<dbReference type="EMBL" id="AP006862">
    <property type="protein sequence ID" value="BAE81782.1"/>
    <property type="molecule type" value="Genomic_DNA"/>
</dbReference>
<feature type="domain" description="Virulence plasmid protein pGP3-D N-terminal" evidence="2">
    <location>
        <begin position="11"/>
        <end position="77"/>
    </location>
</feature>
<evidence type="ECO:0000313" key="3">
    <source>
        <dbReference type="EMBL" id="BAE81782.1"/>
    </source>
</evidence>
<dbReference type="KEGG" id="cfe:BAE81782.1"/>
<dbReference type="Proteomes" id="UP000001260">
    <property type="component" value="Plasmid pCfe1"/>
</dbReference>
<feature type="domain" description="pGP3 C-terminal" evidence="1">
    <location>
        <begin position="129"/>
        <end position="274"/>
    </location>
</feature>
<evidence type="ECO:0000259" key="1">
    <source>
        <dbReference type="Pfam" id="PF05475"/>
    </source>
</evidence>
<name>Q252K6_CHLFF</name>
<protein>
    <submittedName>
        <fullName evidence="3">Uncharacterized protein</fullName>
    </submittedName>
</protein>
<dbReference type="Pfam" id="PF05475">
    <property type="entry name" value="Chlam_vir"/>
    <property type="match status" value="1"/>
</dbReference>
<evidence type="ECO:0000259" key="2">
    <source>
        <dbReference type="Pfam" id="PF20858"/>
    </source>
</evidence>
<dbReference type="Gene3D" id="6.20.30.10">
    <property type="match status" value="1"/>
</dbReference>
<dbReference type="SMR" id="Q252K6"/>
<dbReference type="AlphaFoldDB" id="Q252K6"/>
<gene>
    <name evidence="3" type="ordered locus">pCF05</name>
</gene>